<dbReference type="EMBL" id="CM007647">
    <property type="protein sequence ID" value="ONM09220.1"/>
    <property type="molecule type" value="Genomic_DNA"/>
</dbReference>
<dbReference type="InParanoid" id="A0A1D6L4A9"/>
<evidence type="ECO:0000313" key="1">
    <source>
        <dbReference type="EMBL" id="ONM09220.1"/>
    </source>
</evidence>
<dbReference type="AlphaFoldDB" id="A0A1D6L4A9"/>
<dbReference type="PANTHER" id="PTHR31071:SF36">
    <property type="entry name" value="MYOSIN HEAVY CHAIN-RELATED"/>
    <property type="match status" value="1"/>
</dbReference>
<proteinExistence type="predicted"/>
<reference evidence="1" key="1">
    <citation type="submission" date="2015-12" db="EMBL/GenBank/DDBJ databases">
        <title>Update maize B73 reference genome by single molecule sequencing technologies.</title>
        <authorList>
            <consortium name="Maize Genome Sequencing Project"/>
            <person name="Ware D."/>
        </authorList>
    </citation>
    <scope>NUCLEOTIDE SEQUENCE [LARGE SCALE GENOMIC DNA]</scope>
    <source>
        <tissue evidence="1">Seedling</tissue>
    </source>
</reference>
<gene>
    <name evidence="1" type="ORF">ZEAMMB73_Zm00001d034009</name>
</gene>
<accession>A0A1D6L4A9</accession>
<dbReference type="PANTHER" id="PTHR31071">
    <property type="entry name" value="GB|AAF24581.1"/>
    <property type="match status" value="1"/>
</dbReference>
<dbReference type="InterPro" id="IPR043424">
    <property type="entry name" value="BLT-like"/>
</dbReference>
<protein>
    <submittedName>
        <fullName evidence="1">Myosin heavy chain-related</fullName>
    </submittedName>
</protein>
<name>A0A1D6L4A9_MAIZE</name>
<sequence length="72" mass="8550">MMNSKLFNDLSKMKAATKHYLQDYEERKARVVVEEVCDELAKEITEYKAKVEALRSESMKIKDELEEEMMML</sequence>
<organism evidence="1">
    <name type="scientific">Zea mays</name>
    <name type="common">Maize</name>
    <dbReference type="NCBI Taxonomy" id="4577"/>
    <lineage>
        <taxon>Eukaryota</taxon>
        <taxon>Viridiplantae</taxon>
        <taxon>Streptophyta</taxon>
        <taxon>Embryophyta</taxon>
        <taxon>Tracheophyta</taxon>
        <taxon>Spermatophyta</taxon>
        <taxon>Magnoliopsida</taxon>
        <taxon>Liliopsida</taxon>
        <taxon>Poales</taxon>
        <taxon>Poaceae</taxon>
        <taxon>PACMAD clade</taxon>
        <taxon>Panicoideae</taxon>
        <taxon>Andropogonodae</taxon>
        <taxon>Andropogoneae</taxon>
        <taxon>Tripsacinae</taxon>
        <taxon>Zea</taxon>
    </lineage>
</organism>
<dbReference type="SMR" id="A0A1D6L4A9"/>